<evidence type="ECO:0000313" key="2">
    <source>
        <dbReference type="Proteomes" id="UP000009011"/>
    </source>
</evidence>
<dbReference type="RefSeq" id="WP_014857158.1">
    <property type="nucleotide sequence ID" value="NC_018178.1"/>
</dbReference>
<dbReference type="EMBL" id="CP003557">
    <property type="protein sequence ID" value="AFN75728.1"/>
    <property type="molecule type" value="Genomic_DNA"/>
</dbReference>
<name>I7A3D0_MELRP</name>
<proteinExistence type="predicted"/>
<sequence>MFKNYLYLLRAVIELRELIIDHPAREIYTQEKDKLFISIPDYNYDNRHLIISTNPQMPYLLLRNNHSKAKKITEISSMSFCLRKLTKWKLPITTGL</sequence>
<dbReference type="AlphaFoldDB" id="I7A3D0"/>
<gene>
    <name evidence="1" type="ordered locus">MROS_2498</name>
</gene>
<dbReference type="HOGENOM" id="CLU_2356458_0_0_10"/>
<protein>
    <submittedName>
        <fullName evidence="1">Uncharacterized protein</fullName>
    </submittedName>
</protein>
<organism evidence="1 2">
    <name type="scientific">Melioribacter roseus (strain DSM 23840 / JCM 17771 / VKM B-2668 / P3M-2)</name>
    <dbReference type="NCBI Taxonomy" id="1191523"/>
    <lineage>
        <taxon>Bacteria</taxon>
        <taxon>Pseudomonadati</taxon>
        <taxon>Ignavibacteriota</taxon>
        <taxon>Ignavibacteria</taxon>
        <taxon>Ignavibacteriales</taxon>
        <taxon>Melioribacteraceae</taxon>
        <taxon>Melioribacter</taxon>
    </lineage>
</organism>
<dbReference type="Proteomes" id="UP000009011">
    <property type="component" value="Chromosome"/>
</dbReference>
<evidence type="ECO:0000313" key="1">
    <source>
        <dbReference type="EMBL" id="AFN75728.1"/>
    </source>
</evidence>
<dbReference type="KEGG" id="mro:MROS_2498"/>
<reference evidence="1 2" key="1">
    <citation type="journal article" date="2013" name="PLoS ONE">
        <title>Genomic analysis of Melioribacter roseus, facultatively anaerobic organotrophic bacterium representing a novel deep lineage within Bacteriodetes/Chlorobi group.</title>
        <authorList>
            <person name="Kadnikov V.V."/>
            <person name="Mardanov A.V."/>
            <person name="Podosokorskaya O.A."/>
            <person name="Gavrilov S.N."/>
            <person name="Kublanov I.V."/>
            <person name="Beletsky A.V."/>
            <person name="Bonch-Osmolovskaya E.A."/>
            <person name="Ravin N.V."/>
        </authorList>
    </citation>
    <scope>NUCLEOTIDE SEQUENCE [LARGE SCALE GENOMIC DNA]</scope>
    <source>
        <strain evidence="2">JCM 17771 / P3M-2</strain>
    </source>
</reference>
<keyword evidence="2" id="KW-1185">Reference proteome</keyword>
<accession>I7A3D0</accession>
<dbReference type="STRING" id="1191523.MROS_2498"/>